<keyword evidence="4" id="KW-0233">DNA recombination</keyword>
<feature type="domain" description="Tyr recombinase" evidence="6">
    <location>
        <begin position="227"/>
        <end position="434"/>
    </location>
</feature>
<feature type="compositionally biased region" description="Basic and acidic residues" evidence="5">
    <location>
        <begin position="420"/>
        <end position="442"/>
    </location>
</feature>
<evidence type="ECO:0000256" key="5">
    <source>
        <dbReference type="SAM" id="MobiDB-lite"/>
    </source>
</evidence>
<dbReference type="InterPro" id="IPR002104">
    <property type="entry name" value="Integrase_catalytic"/>
</dbReference>
<organism evidence="7 8">
    <name type="scientific">Microbulbifer variabilis</name>
    <dbReference type="NCBI Taxonomy" id="266805"/>
    <lineage>
        <taxon>Bacteria</taxon>
        <taxon>Pseudomonadati</taxon>
        <taxon>Pseudomonadota</taxon>
        <taxon>Gammaproteobacteria</taxon>
        <taxon>Cellvibrionales</taxon>
        <taxon>Microbulbiferaceae</taxon>
        <taxon>Microbulbifer</taxon>
    </lineage>
</organism>
<evidence type="ECO:0000313" key="8">
    <source>
        <dbReference type="Proteomes" id="UP001055658"/>
    </source>
</evidence>
<dbReference type="Gene3D" id="1.10.443.10">
    <property type="entry name" value="Intergrase catalytic core"/>
    <property type="match status" value="1"/>
</dbReference>
<evidence type="ECO:0000256" key="3">
    <source>
        <dbReference type="ARBA" id="ARBA00023125"/>
    </source>
</evidence>
<dbReference type="EMBL" id="CP092418">
    <property type="protein sequence ID" value="USD19595.1"/>
    <property type="molecule type" value="Genomic_DNA"/>
</dbReference>
<name>A0ABY4V6Q5_9GAMM</name>
<comment type="subcellular location">
    <subcellularLocation>
        <location evidence="1">Cytoplasm</location>
    </subcellularLocation>
</comment>
<protein>
    <submittedName>
        <fullName evidence="7">Site-specific integrase</fullName>
    </submittedName>
</protein>
<dbReference type="InterPro" id="IPR013762">
    <property type="entry name" value="Integrase-like_cat_sf"/>
</dbReference>
<dbReference type="PANTHER" id="PTHR30349">
    <property type="entry name" value="PHAGE INTEGRASE-RELATED"/>
    <property type="match status" value="1"/>
</dbReference>
<dbReference type="PROSITE" id="PS51898">
    <property type="entry name" value="TYR_RECOMBINASE"/>
    <property type="match status" value="1"/>
</dbReference>
<accession>A0ABY4V6Q5</accession>
<proteinExistence type="predicted"/>
<keyword evidence="3" id="KW-0238">DNA-binding</keyword>
<dbReference type="RefSeq" id="WP_252081694.1">
    <property type="nucleotide sequence ID" value="NZ_CP092418.1"/>
</dbReference>
<dbReference type="Gene3D" id="1.10.150.130">
    <property type="match status" value="1"/>
</dbReference>
<evidence type="ECO:0000256" key="1">
    <source>
        <dbReference type="ARBA" id="ARBA00004496"/>
    </source>
</evidence>
<gene>
    <name evidence="7" type="ORF">MJO52_10925</name>
</gene>
<evidence type="ECO:0000313" key="7">
    <source>
        <dbReference type="EMBL" id="USD19595.1"/>
    </source>
</evidence>
<sequence length="442" mass="50930">MINICAIKYFTWLSTVYQQQLHFLSMSASNQSPAPIIDNLSNLENPFRCTSFSASHYLSKQIPGADTDLEFTLKFLYSYNGSQATFNSYRRELERLLQWAWGIEEVSILSLKREHIEDFVQFCIEPPLAWIGTKNVARFKTRNGERVVNSDWRPFVVSVSKVEFRSGKTPSAKDFRPSQAAIKCIFTALSSFFDFLFQEGLVPANPVALIRQKSKFIRREQQSQVVRRISNLQWDYVLETAEVMAEMSPLEHERTLFIMNALFAMYLRISELVADERSAPVMGDFKKDRDGNWWFHVTGKGNKGRAITVCDQMLSALKRYRIHLQLPALPSINEQTPLVQKSRGKGPVTSTRQVRHIVQNCFDAAYKRMVEEGLGEDAEDLKAATVHWLRHTGISEDVKYRPREHVRDDAGHASMATTDRYIDSDMRERHESGRSKRVKEGR</sequence>
<evidence type="ECO:0000256" key="4">
    <source>
        <dbReference type="ARBA" id="ARBA00023172"/>
    </source>
</evidence>
<keyword evidence="2" id="KW-0229">DNA integration</keyword>
<dbReference type="InterPro" id="IPR010998">
    <property type="entry name" value="Integrase_recombinase_N"/>
</dbReference>
<dbReference type="CDD" id="cd00397">
    <property type="entry name" value="DNA_BRE_C"/>
    <property type="match status" value="1"/>
</dbReference>
<keyword evidence="8" id="KW-1185">Reference proteome</keyword>
<evidence type="ECO:0000259" key="6">
    <source>
        <dbReference type="PROSITE" id="PS51898"/>
    </source>
</evidence>
<evidence type="ECO:0000256" key="2">
    <source>
        <dbReference type="ARBA" id="ARBA00022908"/>
    </source>
</evidence>
<feature type="region of interest" description="Disordered" evidence="5">
    <location>
        <begin position="407"/>
        <end position="442"/>
    </location>
</feature>
<reference evidence="7" key="1">
    <citation type="submission" date="2022-02" db="EMBL/GenBank/DDBJ databases">
        <title>Coral-associated bacteria.</title>
        <authorList>
            <person name="Tang K."/>
            <person name="Wang X."/>
        </authorList>
    </citation>
    <scope>NUCLEOTIDE SEQUENCE</scope>
    <source>
        <strain evidence="7">SCSIO 43006</strain>
    </source>
</reference>
<dbReference type="PANTHER" id="PTHR30349:SF77">
    <property type="entry name" value="TYROSINE RECOMBINASE XERC"/>
    <property type="match status" value="1"/>
</dbReference>
<dbReference type="Proteomes" id="UP001055658">
    <property type="component" value="Chromosome"/>
</dbReference>
<dbReference type="InterPro" id="IPR050090">
    <property type="entry name" value="Tyrosine_recombinase_XerCD"/>
</dbReference>
<dbReference type="InterPro" id="IPR011010">
    <property type="entry name" value="DNA_brk_join_enz"/>
</dbReference>
<dbReference type="SUPFAM" id="SSF56349">
    <property type="entry name" value="DNA breaking-rejoining enzymes"/>
    <property type="match status" value="1"/>
</dbReference>